<evidence type="ECO:0000313" key="9">
    <source>
        <dbReference type="EMBL" id="CAB4805386.1"/>
    </source>
</evidence>
<dbReference type="Gene3D" id="3.40.640.10">
    <property type="entry name" value="Type I PLP-dependent aspartate aminotransferase-like (Major domain)"/>
    <property type="match status" value="1"/>
</dbReference>
<evidence type="ECO:0000256" key="5">
    <source>
        <dbReference type="ARBA" id="ARBA00023239"/>
    </source>
</evidence>
<dbReference type="InterPro" id="IPR015422">
    <property type="entry name" value="PyrdxlP-dep_Trfase_small"/>
</dbReference>
<sequence length="482" mass="52343">MNPEEFRAAAHELVDWIADYRLRVDDLPVRSQVHPGEVRAQLQTPPPETPQSFSDLMSDLENVIVPGLTHVQSANNFAWFPANSSLSSVLGDFASTGLGALGITWQSAPALTEVEELVTEWLRELTGLSPEWKGAIHDGASTAALVALLIAREKASNLSLAGAGLQGEAAPLIVYSSPQAHSSIVKAALLVGFGQSNLRMIEVDETTFAMKPESMRAEIEKDIALGNKPAAIVVAIGTTGTTAIDPIKESIALGKEFGIWVHVDAAMAGSAMLLPECAPMFDGVNEADSISWNPHKWLGTSLDCALLYVRDVELMIRVLSTNPSYLKSGVDGEVTQFKDWGLPLGRRFRALKLWFHLRLDGAEAIRARLRRDLANAQWLAEQVAATQDWEIVAPVSLQTVCVRHIPKAMAGDWQAIDAHTQNWVEAVNASGKAFITPSVLQGHWMVRVSIGVLGTEREHVTNVWNLMQEAAQPLNSSGFKST</sequence>
<dbReference type="PROSITE" id="PS00392">
    <property type="entry name" value="DDC_GAD_HDC_YDC"/>
    <property type="match status" value="1"/>
</dbReference>
<dbReference type="GO" id="GO:0019752">
    <property type="term" value="P:carboxylic acid metabolic process"/>
    <property type="evidence" value="ECO:0007669"/>
    <property type="project" value="InterPro"/>
</dbReference>
<evidence type="ECO:0000256" key="2">
    <source>
        <dbReference type="ARBA" id="ARBA00009533"/>
    </source>
</evidence>
<dbReference type="EMBL" id="CAFBQG010000043">
    <property type="protein sequence ID" value="CAB5047103.1"/>
    <property type="molecule type" value="Genomic_DNA"/>
</dbReference>
<dbReference type="EMBL" id="CAESAD010000009">
    <property type="protein sequence ID" value="CAB4342763.1"/>
    <property type="molecule type" value="Genomic_DNA"/>
</dbReference>
<dbReference type="EMBL" id="CAFBPK010000008">
    <property type="protein sequence ID" value="CAB5016627.1"/>
    <property type="molecule type" value="Genomic_DNA"/>
</dbReference>
<dbReference type="PANTHER" id="PTHR11999">
    <property type="entry name" value="GROUP II PYRIDOXAL-5-PHOSPHATE DECARBOXYLASE"/>
    <property type="match status" value="1"/>
</dbReference>
<accession>A0A6J7T159</accession>
<dbReference type="InterPro" id="IPR002129">
    <property type="entry name" value="PyrdxlP-dep_de-COase"/>
</dbReference>
<evidence type="ECO:0000313" key="7">
    <source>
        <dbReference type="EMBL" id="CAB4342763.1"/>
    </source>
</evidence>
<proteinExistence type="inferred from homology"/>
<dbReference type="GO" id="GO:0005737">
    <property type="term" value="C:cytoplasm"/>
    <property type="evidence" value="ECO:0007669"/>
    <property type="project" value="TreeGrafter"/>
</dbReference>
<dbReference type="SUPFAM" id="SSF53383">
    <property type="entry name" value="PLP-dependent transferases"/>
    <property type="match status" value="1"/>
</dbReference>
<gene>
    <name evidence="8" type="ORF">UFOPK2648_00981</name>
    <name evidence="9" type="ORF">UFOPK3037_00920</name>
    <name evidence="10" type="ORF">UFOPK3278_00978</name>
    <name evidence="6" type="ORF">UFOPK3406_00714</name>
    <name evidence="7" type="ORF">UFOPK3925_01159</name>
    <name evidence="11" type="ORF">UFOPK4097_00661</name>
    <name evidence="12" type="ORF">UFOPK4301_00489</name>
</gene>
<protein>
    <submittedName>
        <fullName evidence="12">Unannotated protein</fullName>
    </submittedName>
</protein>
<evidence type="ECO:0000313" key="12">
    <source>
        <dbReference type="EMBL" id="CAB5047103.1"/>
    </source>
</evidence>
<evidence type="ECO:0000313" key="11">
    <source>
        <dbReference type="EMBL" id="CAB5016627.1"/>
    </source>
</evidence>
<keyword evidence="3" id="KW-0210">Decarboxylase</keyword>
<reference evidence="12" key="1">
    <citation type="submission" date="2020-05" db="EMBL/GenBank/DDBJ databases">
        <authorList>
            <person name="Chiriac C."/>
            <person name="Salcher M."/>
            <person name="Ghai R."/>
            <person name="Kavagutti S V."/>
        </authorList>
    </citation>
    <scope>NUCLEOTIDE SEQUENCE</scope>
</reference>
<dbReference type="GO" id="GO:0030170">
    <property type="term" value="F:pyridoxal phosphate binding"/>
    <property type="evidence" value="ECO:0007669"/>
    <property type="project" value="InterPro"/>
</dbReference>
<evidence type="ECO:0000256" key="1">
    <source>
        <dbReference type="ARBA" id="ARBA00001933"/>
    </source>
</evidence>
<dbReference type="AlphaFoldDB" id="A0A6J7T159"/>
<dbReference type="Pfam" id="PF00282">
    <property type="entry name" value="Pyridoxal_deC"/>
    <property type="match status" value="1"/>
</dbReference>
<dbReference type="GO" id="GO:0006520">
    <property type="term" value="P:amino acid metabolic process"/>
    <property type="evidence" value="ECO:0007669"/>
    <property type="project" value="InterPro"/>
</dbReference>
<comment type="cofactor">
    <cofactor evidence="1">
        <name>pyridoxal 5'-phosphate</name>
        <dbReference type="ChEBI" id="CHEBI:597326"/>
    </cofactor>
</comment>
<evidence type="ECO:0000256" key="4">
    <source>
        <dbReference type="ARBA" id="ARBA00022898"/>
    </source>
</evidence>
<dbReference type="PANTHER" id="PTHR11999:SF70">
    <property type="entry name" value="MIP05841P"/>
    <property type="match status" value="1"/>
</dbReference>
<organism evidence="12">
    <name type="scientific">freshwater metagenome</name>
    <dbReference type="NCBI Taxonomy" id="449393"/>
    <lineage>
        <taxon>unclassified sequences</taxon>
        <taxon>metagenomes</taxon>
        <taxon>ecological metagenomes</taxon>
    </lineage>
</organism>
<dbReference type="GO" id="GO:0016831">
    <property type="term" value="F:carboxy-lyase activity"/>
    <property type="evidence" value="ECO:0007669"/>
    <property type="project" value="UniProtKB-KW"/>
</dbReference>
<name>A0A6J7T159_9ZZZZ</name>
<dbReference type="EMBL" id="CAFBIX010000041">
    <property type="protein sequence ID" value="CAB4849193.1"/>
    <property type="molecule type" value="Genomic_DNA"/>
</dbReference>
<evidence type="ECO:0000313" key="10">
    <source>
        <dbReference type="EMBL" id="CAB4849193.1"/>
    </source>
</evidence>
<dbReference type="EMBL" id="CAFAAO010000010">
    <property type="protein sequence ID" value="CAB4805386.1"/>
    <property type="molecule type" value="Genomic_DNA"/>
</dbReference>
<keyword evidence="5" id="KW-0456">Lyase</keyword>
<dbReference type="InterPro" id="IPR010977">
    <property type="entry name" value="Aromatic_deC"/>
</dbReference>
<dbReference type="EMBL" id="CAESAI010000013">
    <property type="protein sequence ID" value="CAB4337599.1"/>
    <property type="molecule type" value="Genomic_DNA"/>
</dbReference>
<dbReference type="PRINTS" id="PR00800">
    <property type="entry name" value="YHDCRBOXLASE"/>
</dbReference>
<dbReference type="InterPro" id="IPR015424">
    <property type="entry name" value="PyrdxlP-dep_Trfase"/>
</dbReference>
<evidence type="ECO:0000256" key="3">
    <source>
        <dbReference type="ARBA" id="ARBA00022793"/>
    </source>
</evidence>
<dbReference type="InterPro" id="IPR015421">
    <property type="entry name" value="PyrdxlP-dep_Trfase_major"/>
</dbReference>
<evidence type="ECO:0000313" key="8">
    <source>
        <dbReference type="EMBL" id="CAB4712663.1"/>
    </source>
</evidence>
<dbReference type="InterPro" id="IPR021115">
    <property type="entry name" value="Pyridoxal-P_BS"/>
</dbReference>
<evidence type="ECO:0000313" key="6">
    <source>
        <dbReference type="EMBL" id="CAB4337599.1"/>
    </source>
</evidence>
<keyword evidence="4" id="KW-0663">Pyridoxal phosphate</keyword>
<dbReference type="Gene3D" id="1.20.1340.10">
    <property type="entry name" value="dopa decarboxylase, N-terminal domain"/>
    <property type="match status" value="1"/>
</dbReference>
<dbReference type="EMBL" id="CAEZYC010000057">
    <property type="protein sequence ID" value="CAB4712663.1"/>
    <property type="molecule type" value="Genomic_DNA"/>
</dbReference>
<comment type="similarity">
    <text evidence="2">Belongs to the group II decarboxylase family.</text>
</comment>
<dbReference type="Gene3D" id="3.90.1150.10">
    <property type="entry name" value="Aspartate Aminotransferase, domain 1"/>
    <property type="match status" value="1"/>
</dbReference>